<feature type="transmembrane region" description="Helical" evidence="1">
    <location>
        <begin position="75"/>
        <end position="95"/>
    </location>
</feature>
<gene>
    <name evidence="2" type="ORF">AOQ71_23265</name>
</gene>
<comment type="caution">
    <text evidence="2">The sequence shown here is derived from an EMBL/GenBank/DDBJ whole genome shotgun (WGS) entry which is preliminary data.</text>
</comment>
<keyword evidence="3" id="KW-1185">Reference proteome</keyword>
<evidence type="ECO:0000256" key="1">
    <source>
        <dbReference type="SAM" id="Phobius"/>
    </source>
</evidence>
<protein>
    <submittedName>
        <fullName evidence="2">Uncharacterized protein</fullName>
    </submittedName>
</protein>
<evidence type="ECO:0000313" key="3">
    <source>
        <dbReference type="Proteomes" id="UP000051936"/>
    </source>
</evidence>
<accession>A0A0R3DBK1</accession>
<dbReference type="EMBL" id="LJYG01000097">
    <property type="protein sequence ID" value="KRQ07496.1"/>
    <property type="molecule type" value="Genomic_DNA"/>
</dbReference>
<reference evidence="2 3" key="1">
    <citation type="submission" date="2015-09" db="EMBL/GenBank/DDBJ databases">
        <title>Draft Genome Sequence of Bradyrhizobium manausense Strain BR 3351T, a Novel Symbiotic Nitrogen-Fixing Alphaproteobacterium Isolated from Brazilian Amazon Rain Forest.</title>
        <authorList>
            <person name="De Araujo J.L."/>
            <person name="Zilli J.E."/>
        </authorList>
    </citation>
    <scope>NUCLEOTIDE SEQUENCE [LARGE SCALE GENOMIC DNA]</scope>
    <source>
        <strain evidence="2 3">BR3351</strain>
    </source>
</reference>
<evidence type="ECO:0000313" key="2">
    <source>
        <dbReference type="EMBL" id="KRQ07496.1"/>
    </source>
</evidence>
<organism evidence="2 3">
    <name type="scientific">Bradyrhizobium manausense</name>
    <dbReference type="NCBI Taxonomy" id="989370"/>
    <lineage>
        <taxon>Bacteria</taxon>
        <taxon>Pseudomonadati</taxon>
        <taxon>Pseudomonadota</taxon>
        <taxon>Alphaproteobacteria</taxon>
        <taxon>Hyphomicrobiales</taxon>
        <taxon>Nitrobacteraceae</taxon>
        <taxon>Bradyrhizobium</taxon>
    </lineage>
</organism>
<keyword evidence="1" id="KW-0812">Transmembrane</keyword>
<feature type="transmembrane region" description="Helical" evidence="1">
    <location>
        <begin position="43"/>
        <end position="63"/>
    </location>
</feature>
<dbReference type="Proteomes" id="UP000051936">
    <property type="component" value="Unassembled WGS sequence"/>
</dbReference>
<keyword evidence="1" id="KW-0472">Membrane</keyword>
<proteinExistence type="predicted"/>
<dbReference type="AlphaFoldDB" id="A0A0R3DBK1"/>
<sequence>MYFLTACLIVVVVSAAASLRRSRTLSQPRWATPAQRLAARRQALWPTIFAGFCLLGLLGFYHLQHEPELGPTATYLIMLVASCFGGSFLGVIGGMD</sequence>
<keyword evidence="1" id="KW-1133">Transmembrane helix</keyword>
<name>A0A0R3DBK1_9BRAD</name>